<dbReference type="SUPFAM" id="SSF101904">
    <property type="entry name" value="GyrA/ParC C-terminal domain-like"/>
    <property type="match status" value="1"/>
</dbReference>
<dbReference type="GO" id="GO:0003918">
    <property type="term" value="F:DNA topoisomerase type II (double strand cut, ATP-hydrolyzing) activity"/>
    <property type="evidence" value="ECO:0007669"/>
    <property type="project" value="TreeGrafter"/>
</dbReference>
<dbReference type="InterPro" id="IPR006691">
    <property type="entry name" value="GyrA/parC_rep"/>
</dbReference>
<dbReference type="GO" id="GO:0005524">
    <property type="term" value="F:ATP binding"/>
    <property type="evidence" value="ECO:0007669"/>
    <property type="project" value="InterPro"/>
</dbReference>
<dbReference type="EMBL" id="AP021906">
    <property type="protein sequence ID" value="BBP86399.1"/>
    <property type="molecule type" value="Genomic_DNA"/>
</dbReference>
<protein>
    <recommendedName>
        <fullName evidence="3">DNA gyrase subunit A</fullName>
    </recommendedName>
</protein>
<dbReference type="Gene3D" id="2.120.10.90">
    <property type="entry name" value="DNA gyrase/topoisomerase IV, subunit A, C-terminal"/>
    <property type="match status" value="1"/>
</dbReference>
<evidence type="ECO:0000313" key="1">
    <source>
        <dbReference type="EMBL" id="BBP86399.1"/>
    </source>
</evidence>
<dbReference type="GO" id="GO:0005737">
    <property type="term" value="C:cytoplasm"/>
    <property type="evidence" value="ECO:0007669"/>
    <property type="project" value="TreeGrafter"/>
</dbReference>
<evidence type="ECO:0000313" key="2">
    <source>
        <dbReference type="Proteomes" id="UP000464658"/>
    </source>
</evidence>
<dbReference type="PANTHER" id="PTHR43493">
    <property type="entry name" value="DNA GYRASE/TOPOISOMERASE SUBUNIT A"/>
    <property type="match status" value="1"/>
</dbReference>
<dbReference type="Proteomes" id="UP000464658">
    <property type="component" value="Chromosome"/>
</dbReference>
<dbReference type="AlphaFoldDB" id="A0A5S9M3E8"/>
<accession>A0A5S9M3E8</accession>
<gene>
    <name evidence="1" type="ORF">BsIDN1_00170</name>
</gene>
<organism evidence="1 2">
    <name type="scientific">Bacillus safensis</name>
    <dbReference type="NCBI Taxonomy" id="561879"/>
    <lineage>
        <taxon>Bacteria</taxon>
        <taxon>Bacillati</taxon>
        <taxon>Bacillota</taxon>
        <taxon>Bacilli</taxon>
        <taxon>Bacillales</taxon>
        <taxon>Bacillaceae</taxon>
        <taxon>Bacillus</taxon>
    </lineage>
</organism>
<name>A0A5S9M3E8_BACIA</name>
<dbReference type="GO" id="GO:0006265">
    <property type="term" value="P:DNA topological change"/>
    <property type="evidence" value="ECO:0007669"/>
    <property type="project" value="InterPro"/>
</dbReference>
<reference evidence="1 2" key="1">
    <citation type="submission" date="2019-12" db="EMBL/GenBank/DDBJ databases">
        <title>Full genome sequence of a Bacillus safensis strain isolated from commercially available natto in Indonesia.</title>
        <authorList>
            <person name="Yoshida M."/>
            <person name="Uomi M."/>
            <person name="Waturangi D."/>
            <person name="Ekaputri J.J."/>
            <person name="Setiamarga D.H.E."/>
        </authorList>
    </citation>
    <scope>NUCLEOTIDE SEQUENCE [LARGE SCALE GENOMIC DNA]</scope>
    <source>
        <strain evidence="1 2">IDN1</strain>
    </source>
</reference>
<dbReference type="Pfam" id="PF03989">
    <property type="entry name" value="DNA_gyraseA_C"/>
    <property type="match status" value="3"/>
</dbReference>
<sequence>MSQFANIRNNGLIALSLRDEDELMAVRLTNGEKQIIIGTKKGMLIRFDETDVREMGRTAAGVKGITLSEDDIVVGMEILEPDANVLIVTEKGYGKLTPEKKNTVFKVGAVKVLKHVKSLTTMVRLSQ</sequence>
<dbReference type="GO" id="GO:0003677">
    <property type="term" value="F:DNA binding"/>
    <property type="evidence" value="ECO:0007669"/>
    <property type="project" value="InterPro"/>
</dbReference>
<evidence type="ECO:0008006" key="3">
    <source>
        <dbReference type="Google" id="ProtNLM"/>
    </source>
</evidence>
<dbReference type="InterPro" id="IPR035516">
    <property type="entry name" value="Gyrase/topoIV_suA_C"/>
</dbReference>
<proteinExistence type="predicted"/>
<dbReference type="InterPro" id="IPR050220">
    <property type="entry name" value="Type_II_DNA_Topoisomerases"/>
</dbReference>
<dbReference type="PANTHER" id="PTHR43493:SF5">
    <property type="entry name" value="DNA GYRASE SUBUNIT A, CHLOROPLASTIC_MITOCHONDRIAL"/>
    <property type="match status" value="1"/>
</dbReference>
<dbReference type="GO" id="GO:0009330">
    <property type="term" value="C:DNA topoisomerase type II (double strand cut, ATP-hydrolyzing) complex"/>
    <property type="evidence" value="ECO:0007669"/>
    <property type="project" value="TreeGrafter"/>
</dbReference>